<name>U5ERY0_9DIPT</name>
<sequence length="319" mass="36355">NEDEIATITKRSIRKQKYKDLLDEGGRLSNSAESSSAIETLTGIIKILEQSNKLQQDGNIKERVDNASEVLMDAQLLKLGHEVLDTALQNCGSSEFSEEEFANSILAMICGENEVEDWTKITEIAVGCIKASKWSQSLYGTFDHEPDEQTQQTQQKERKKYTKAALGAEKKPETIDKIRKEEKGAQKLNIIIKQIHSIFEQRKIPIPYFELITDPDSFMNTVDNAFQLSFLLRDGTIAVTVGKDHMPMVEPTTKEDRAKYANSTDTVQAIAGLNTRRWKEMIDKYNIRKPLLKINRDDGTQNDENEMMEHTMIHIPKFK</sequence>
<keyword evidence="4 7" id="KW-0233">DNA recombination</keyword>
<dbReference type="InterPro" id="IPR014854">
    <property type="entry name" value="Nse4_C"/>
</dbReference>
<comment type="similarity">
    <text evidence="2 7">Belongs to the NSE4 family.</text>
</comment>
<dbReference type="PANTHER" id="PTHR16140">
    <property type="entry name" value="NON-STRUCTURAL MAINTENANCE OF CHROMOSOMES ELEMENT 4"/>
    <property type="match status" value="1"/>
</dbReference>
<evidence type="ECO:0000256" key="3">
    <source>
        <dbReference type="ARBA" id="ARBA00022763"/>
    </source>
</evidence>
<dbReference type="GO" id="GO:0005634">
    <property type="term" value="C:nucleus"/>
    <property type="evidence" value="ECO:0007669"/>
    <property type="project" value="UniProtKB-SubCell"/>
</dbReference>
<reference evidence="9" key="1">
    <citation type="journal article" date="2014" name="Insect Biochem. Mol. Biol.">
        <title>An insight into the sialome of the frog biting fly, Corethrella appendiculata.</title>
        <authorList>
            <person name="Ribeiro J.M.C."/>
            <person name="Chagas A.C."/>
            <person name="Pham V.M."/>
            <person name="Lounibos L.P."/>
            <person name="Calvo E."/>
        </authorList>
    </citation>
    <scope>NUCLEOTIDE SEQUENCE</scope>
    <source>
        <tissue evidence="9">Salivary glands</tissue>
    </source>
</reference>
<dbReference type="InterPro" id="IPR027786">
    <property type="entry name" value="Nse4/EID"/>
</dbReference>
<dbReference type="AlphaFoldDB" id="U5ERY0"/>
<keyword evidence="6 7" id="KW-0539">Nucleus</keyword>
<proteinExistence type="evidence at transcript level"/>
<dbReference type="Pfam" id="PF08743">
    <property type="entry name" value="Nse4_C"/>
    <property type="match status" value="1"/>
</dbReference>
<comment type="subcellular location">
    <subcellularLocation>
        <location evidence="1 7">Nucleus</location>
    </subcellularLocation>
</comment>
<evidence type="ECO:0000256" key="1">
    <source>
        <dbReference type="ARBA" id="ARBA00004123"/>
    </source>
</evidence>
<evidence type="ECO:0000313" key="9">
    <source>
        <dbReference type="EMBL" id="JAB56358.1"/>
    </source>
</evidence>
<evidence type="ECO:0000259" key="8">
    <source>
        <dbReference type="Pfam" id="PF08743"/>
    </source>
</evidence>
<keyword evidence="5 7" id="KW-0234">DNA repair</keyword>
<dbReference type="EMBL" id="GANO01003513">
    <property type="protein sequence ID" value="JAB56358.1"/>
    <property type="molecule type" value="mRNA"/>
</dbReference>
<feature type="domain" description="Non-structural maintenance of chromosome element 4 C-terminal" evidence="8">
    <location>
        <begin position="205"/>
        <end position="292"/>
    </location>
</feature>
<accession>U5ERY0</accession>
<feature type="non-terminal residue" evidence="9">
    <location>
        <position position="1"/>
    </location>
</feature>
<evidence type="ECO:0000256" key="7">
    <source>
        <dbReference type="RuleBase" id="RU365071"/>
    </source>
</evidence>
<evidence type="ECO:0000256" key="2">
    <source>
        <dbReference type="ARBA" id="ARBA00008997"/>
    </source>
</evidence>
<dbReference type="PANTHER" id="PTHR16140:SF0">
    <property type="entry name" value="NON-STRUCTURAL MAINTENANCE OF CHROMOSOMES ELEMENT 4"/>
    <property type="match status" value="1"/>
</dbReference>
<organism evidence="9">
    <name type="scientific">Corethrella appendiculata</name>
    <dbReference type="NCBI Taxonomy" id="1370023"/>
    <lineage>
        <taxon>Eukaryota</taxon>
        <taxon>Metazoa</taxon>
        <taxon>Ecdysozoa</taxon>
        <taxon>Arthropoda</taxon>
        <taxon>Hexapoda</taxon>
        <taxon>Insecta</taxon>
        <taxon>Pterygota</taxon>
        <taxon>Neoptera</taxon>
        <taxon>Endopterygota</taxon>
        <taxon>Diptera</taxon>
        <taxon>Nematocera</taxon>
        <taxon>Culicoidea</taxon>
        <taxon>Chaoboridae</taxon>
        <taxon>Corethrella</taxon>
    </lineage>
</organism>
<evidence type="ECO:0000256" key="6">
    <source>
        <dbReference type="ARBA" id="ARBA00023242"/>
    </source>
</evidence>
<keyword evidence="3 7" id="KW-0227">DNA damage</keyword>
<evidence type="ECO:0000256" key="4">
    <source>
        <dbReference type="ARBA" id="ARBA00023172"/>
    </source>
</evidence>
<protein>
    <recommendedName>
        <fullName evidence="7">Non-structural maintenance of chromosomes element 4</fullName>
    </recommendedName>
</protein>
<dbReference type="GO" id="GO:0006281">
    <property type="term" value="P:DNA repair"/>
    <property type="evidence" value="ECO:0007669"/>
    <property type="project" value="UniProtKB-UniRule"/>
</dbReference>
<comment type="function">
    <text evidence="7">Component of the SMC5-SMC6 complex, that promotes sister chromatid alignment after DNA damage and facilitates double-stranded DNA breaks (DSBs) repair via homologous recombination between sister chromatids.</text>
</comment>
<dbReference type="GO" id="GO:0006310">
    <property type="term" value="P:DNA recombination"/>
    <property type="evidence" value="ECO:0007669"/>
    <property type="project" value="UniProtKB-UniRule"/>
</dbReference>
<comment type="subunit">
    <text evidence="7">Component of the SMC5-SMC6 complex.</text>
</comment>
<dbReference type="GO" id="GO:0030915">
    <property type="term" value="C:Smc5-Smc6 complex"/>
    <property type="evidence" value="ECO:0007669"/>
    <property type="project" value="UniProtKB-UniRule"/>
</dbReference>
<evidence type="ECO:0000256" key="5">
    <source>
        <dbReference type="ARBA" id="ARBA00023204"/>
    </source>
</evidence>